<accession>A0A7K1PVI9</accession>
<reference evidence="1 2" key="1">
    <citation type="submission" date="2019-12" db="EMBL/GenBank/DDBJ databases">
        <title>Whole-genome sequencing of Allorhizobium vitis.</title>
        <authorList>
            <person name="Gan H.M."/>
            <person name="Szegedi E."/>
            <person name="Burr T."/>
            <person name="Savka M.A."/>
        </authorList>
    </citation>
    <scope>NUCLEOTIDE SEQUENCE [LARGE SCALE GENOMIC DNA]</scope>
    <source>
        <strain evidence="1 2">CG415</strain>
    </source>
</reference>
<dbReference type="Proteomes" id="UP000440716">
    <property type="component" value="Unassembled WGS sequence"/>
</dbReference>
<proteinExistence type="predicted"/>
<sequence length="205" mass="22931">MIVGDHRIFAIESGITEAVESVSQLALGYFVIHVGGRAFGVRQPDASMLGCSFNEVEHRLRRRGMHVFTIPLHVPATEVATAYLDAFYRDSARTDYFGLSQDQFVDALQSSGAIWAPDGDEAFDDRSHVLQFDVDCRVRIIAFLNTEEPDDSPQTIIEEWMDADLFYAIVSGWKTLFAIERTGLLQAKADRSPAVEGWIPKSTEQ</sequence>
<comment type="caution">
    <text evidence="1">The sequence shown here is derived from an EMBL/GenBank/DDBJ whole genome shotgun (WGS) entry which is preliminary data.</text>
</comment>
<organism evidence="1 2">
    <name type="scientific">Agrobacterium vitis</name>
    <name type="common">Rhizobium vitis</name>
    <dbReference type="NCBI Taxonomy" id="373"/>
    <lineage>
        <taxon>Bacteria</taxon>
        <taxon>Pseudomonadati</taxon>
        <taxon>Pseudomonadota</taxon>
        <taxon>Alphaproteobacteria</taxon>
        <taxon>Hyphomicrobiales</taxon>
        <taxon>Rhizobiaceae</taxon>
        <taxon>Rhizobium/Agrobacterium group</taxon>
        <taxon>Agrobacterium</taxon>
    </lineage>
</organism>
<protein>
    <submittedName>
        <fullName evidence="1">Uncharacterized protein</fullName>
    </submittedName>
</protein>
<dbReference type="EMBL" id="WPHU01000012">
    <property type="protein sequence ID" value="MVA59095.1"/>
    <property type="molecule type" value="Genomic_DNA"/>
</dbReference>
<dbReference type="Pfam" id="PF15593">
    <property type="entry name" value="Imm42"/>
    <property type="match status" value="1"/>
</dbReference>
<dbReference type="InterPro" id="IPR028958">
    <property type="entry name" value="Imm42"/>
</dbReference>
<dbReference type="RefSeq" id="WP_156538566.1">
    <property type="nucleotide sequence ID" value="NZ_WPHN01000014.1"/>
</dbReference>
<dbReference type="AlphaFoldDB" id="A0A7K1PVI9"/>
<evidence type="ECO:0000313" key="2">
    <source>
        <dbReference type="Proteomes" id="UP000440716"/>
    </source>
</evidence>
<gene>
    <name evidence="1" type="ORF">GOZ88_23600</name>
</gene>
<evidence type="ECO:0000313" key="1">
    <source>
        <dbReference type="EMBL" id="MVA59095.1"/>
    </source>
</evidence>
<name>A0A7K1PVI9_AGRVI</name>